<dbReference type="AlphaFoldDB" id="A0A9W9NVV1"/>
<reference evidence="3" key="2">
    <citation type="journal article" date="2023" name="IMA Fungus">
        <title>Comparative genomic study of the Penicillium genus elucidates a diverse pangenome and 15 lateral gene transfer events.</title>
        <authorList>
            <person name="Petersen C."/>
            <person name="Sorensen T."/>
            <person name="Nielsen M.R."/>
            <person name="Sondergaard T.E."/>
            <person name="Sorensen J.L."/>
            <person name="Fitzpatrick D.A."/>
            <person name="Frisvad J.C."/>
            <person name="Nielsen K.L."/>
        </authorList>
    </citation>
    <scope>NUCLEOTIDE SEQUENCE</scope>
    <source>
        <strain evidence="3">IBT 23319</strain>
    </source>
</reference>
<keyword evidence="4" id="KW-1185">Reference proteome</keyword>
<evidence type="ECO:0000259" key="1">
    <source>
        <dbReference type="Pfam" id="PF14231"/>
    </source>
</evidence>
<name>A0A9W9NVV1_PENCI</name>
<dbReference type="InterPro" id="IPR025568">
    <property type="entry name" value="DUF4334"/>
</dbReference>
<dbReference type="Proteomes" id="UP001147733">
    <property type="component" value="Unassembled WGS sequence"/>
</dbReference>
<feature type="domain" description="GXWXG" evidence="1">
    <location>
        <begin position="39"/>
        <end position="94"/>
    </location>
</feature>
<accession>A0A9W9NVV1</accession>
<dbReference type="GeneID" id="81385237"/>
<evidence type="ECO:0000259" key="2">
    <source>
        <dbReference type="Pfam" id="PF14232"/>
    </source>
</evidence>
<dbReference type="Pfam" id="PF14232">
    <property type="entry name" value="DUF4334"/>
    <property type="match status" value="1"/>
</dbReference>
<gene>
    <name evidence="3" type="ORF">N7469_007152</name>
</gene>
<protein>
    <recommendedName>
        <fullName evidence="5">GXWXG domain-containing protein</fullName>
    </recommendedName>
</protein>
<evidence type="ECO:0000313" key="4">
    <source>
        <dbReference type="Proteomes" id="UP001147733"/>
    </source>
</evidence>
<dbReference type="Gene3D" id="2.40.128.580">
    <property type="entry name" value="GXWXG domain"/>
    <property type="match status" value="1"/>
</dbReference>
<comment type="caution">
    <text evidence="3">The sequence shown here is derived from an EMBL/GenBank/DDBJ whole genome shotgun (WGS) entry which is preliminary data.</text>
</comment>
<dbReference type="EMBL" id="JAPQKT010000006">
    <property type="protein sequence ID" value="KAJ5227146.1"/>
    <property type="molecule type" value="Genomic_DNA"/>
</dbReference>
<organism evidence="3 4">
    <name type="scientific">Penicillium citrinum</name>
    <dbReference type="NCBI Taxonomy" id="5077"/>
    <lineage>
        <taxon>Eukaryota</taxon>
        <taxon>Fungi</taxon>
        <taxon>Dikarya</taxon>
        <taxon>Ascomycota</taxon>
        <taxon>Pezizomycotina</taxon>
        <taxon>Eurotiomycetes</taxon>
        <taxon>Eurotiomycetidae</taxon>
        <taxon>Eurotiales</taxon>
        <taxon>Aspergillaceae</taxon>
        <taxon>Penicillium</taxon>
    </lineage>
</organism>
<proteinExistence type="predicted"/>
<evidence type="ECO:0008006" key="5">
    <source>
        <dbReference type="Google" id="ProtNLM"/>
    </source>
</evidence>
<evidence type="ECO:0000313" key="3">
    <source>
        <dbReference type="EMBL" id="KAJ5227146.1"/>
    </source>
</evidence>
<dbReference type="InterPro" id="IPR025951">
    <property type="entry name" value="GXWXG_dom"/>
</dbReference>
<dbReference type="RefSeq" id="XP_056499511.1">
    <property type="nucleotide sequence ID" value="XM_056646070.1"/>
</dbReference>
<dbReference type="OrthoDB" id="2213372at2759"/>
<dbReference type="Pfam" id="PF14231">
    <property type="entry name" value="GXWXG"/>
    <property type="match status" value="1"/>
</dbReference>
<feature type="domain" description="DUF4334" evidence="2">
    <location>
        <begin position="105"/>
        <end position="162"/>
    </location>
</feature>
<reference evidence="3" key="1">
    <citation type="submission" date="2022-11" db="EMBL/GenBank/DDBJ databases">
        <authorList>
            <person name="Petersen C."/>
        </authorList>
    </citation>
    <scope>NUCLEOTIDE SEQUENCE</scope>
    <source>
        <strain evidence="3">IBT 23319</strain>
    </source>
</reference>
<sequence>MDLHFPIVPSFDRFQPSPAKRFIALTKRPGFIGPALIDDIFRSLKPVHPDQLMGEWDGFVLSTSHPFEQELEELNWFGNTFDSIEDVAPLMVAENGERKRFHDWGSASLREMKYQGVVSASLVYDERPVIVHYRTVRSNMIAGVMESKSFGQAGNFYFYLTK</sequence>